<gene>
    <name evidence="1" type="ORF">CC80DRAFT_271733</name>
</gene>
<organism evidence="1 2">
    <name type="scientific">Byssothecium circinans</name>
    <dbReference type="NCBI Taxonomy" id="147558"/>
    <lineage>
        <taxon>Eukaryota</taxon>
        <taxon>Fungi</taxon>
        <taxon>Dikarya</taxon>
        <taxon>Ascomycota</taxon>
        <taxon>Pezizomycotina</taxon>
        <taxon>Dothideomycetes</taxon>
        <taxon>Pleosporomycetidae</taxon>
        <taxon>Pleosporales</taxon>
        <taxon>Massarineae</taxon>
        <taxon>Massarinaceae</taxon>
        <taxon>Byssothecium</taxon>
    </lineage>
</organism>
<dbReference type="PANTHER" id="PTHR38790:SF4">
    <property type="entry name" value="2EXR DOMAIN-CONTAINING PROTEIN"/>
    <property type="match status" value="1"/>
</dbReference>
<dbReference type="PANTHER" id="PTHR38790">
    <property type="entry name" value="2EXR DOMAIN-CONTAINING PROTEIN-RELATED"/>
    <property type="match status" value="1"/>
</dbReference>
<keyword evidence="2" id="KW-1185">Reference proteome</keyword>
<protein>
    <submittedName>
        <fullName evidence="1">Uncharacterized protein</fullName>
    </submittedName>
</protein>
<dbReference type="OrthoDB" id="5413827at2759"/>
<proteinExistence type="predicted"/>
<dbReference type="EMBL" id="ML977037">
    <property type="protein sequence ID" value="KAF1949429.1"/>
    <property type="molecule type" value="Genomic_DNA"/>
</dbReference>
<accession>A0A6A5TCI0</accession>
<dbReference type="Proteomes" id="UP000800035">
    <property type="component" value="Unassembled WGS sequence"/>
</dbReference>
<reference evidence="1" key="1">
    <citation type="journal article" date="2020" name="Stud. Mycol.">
        <title>101 Dothideomycetes genomes: a test case for predicting lifestyles and emergence of pathogens.</title>
        <authorList>
            <person name="Haridas S."/>
            <person name="Albert R."/>
            <person name="Binder M."/>
            <person name="Bloem J."/>
            <person name="Labutti K."/>
            <person name="Salamov A."/>
            <person name="Andreopoulos B."/>
            <person name="Baker S."/>
            <person name="Barry K."/>
            <person name="Bills G."/>
            <person name="Bluhm B."/>
            <person name="Cannon C."/>
            <person name="Castanera R."/>
            <person name="Culley D."/>
            <person name="Daum C."/>
            <person name="Ezra D."/>
            <person name="Gonzalez J."/>
            <person name="Henrissat B."/>
            <person name="Kuo A."/>
            <person name="Liang C."/>
            <person name="Lipzen A."/>
            <person name="Lutzoni F."/>
            <person name="Magnuson J."/>
            <person name="Mondo S."/>
            <person name="Nolan M."/>
            <person name="Ohm R."/>
            <person name="Pangilinan J."/>
            <person name="Park H.-J."/>
            <person name="Ramirez L."/>
            <person name="Alfaro M."/>
            <person name="Sun H."/>
            <person name="Tritt A."/>
            <person name="Yoshinaga Y."/>
            <person name="Zwiers L.-H."/>
            <person name="Turgeon B."/>
            <person name="Goodwin S."/>
            <person name="Spatafora J."/>
            <person name="Crous P."/>
            <person name="Grigoriev I."/>
        </authorList>
    </citation>
    <scope>NUCLEOTIDE SEQUENCE</scope>
    <source>
        <strain evidence="1">CBS 675.92</strain>
    </source>
</reference>
<evidence type="ECO:0000313" key="2">
    <source>
        <dbReference type="Proteomes" id="UP000800035"/>
    </source>
</evidence>
<sequence length="250" mass="28512">MEHSRVEETKKDAPNTVLDSGLVRMGEHKVTTLPNGLVSLEKTPTHLVGTVKRNSLASPLLRLPTEIREVIWQYATSHRVSIAQVENQKTLRVYEVQGHGKPAERNYEPRSCFRLPEVSRQIYSETATLVYSNTIFGFGLGLHKNFELVRTWADGLVQAQRNAITDVSVNAIEFFVIRKALFSQKDLVPMRRIFPALQRIHVSDELFEIGINVLAMHDPRYVTLEGKAEHYRRWIKGMFGGSVELIFTRG</sequence>
<evidence type="ECO:0000313" key="1">
    <source>
        <dbReference type="EMBL" id="KAF1949429.1"/>
    </source>
</evidence>
<name>A0A6A5TCI0_9PLEO</name>
<dbReference type="AlphaFoldDB" id="A0A6A5TCI0"/>